<evidence type="ECO:0000313" key="8">
    <source>
        <dbReference type="Proteomes" id="UP000190750"/>
    </source>
</evidence>
<gene>
    <name evidence="7" type="ORF">RF819_01440</name>
</gene>
<organism evidence="7 8">
    <name type="scientific">Rhodoferax fermentans</name>
    <dbReference type="NCBI Taxonomy" id="28066"/>
    <lineage>
        <taxon>Bacteria</taxon>
        <taxon>Pseudomonadati</taxon>
        <taxon>Pseudomonadota</taxon>
        <taxon>Betaproteobacteria</taxon>
        <taxon>Burkholderiales</taxon>
        <taxon>Comamonadaceae</taxon>
        <taxon>Rhodoferax</taxon>
    </lineage>
</organism>
<dbReference type="Pfam" id="PF02653">
    <property type="entry name" value="BPD_transp_2"/>
    <property type="match status" value="1"/>
</dbReference>
<dbReference type="OrthoDB" id="45037at2"/>
<dbReference type="InterPro" id="IPR001851">
    <property type="entry name" value="ABC_transp_permease"/>
</dbReference>
<keyword evidence="4 6" id="KW-1133">Transmembrane helix</keyword>
<dbReference type="GO" id="GO:0005886">
    <property type="term" value="C:plasma membrane"/>
    <property type="evidence" value="ECO:0007669"/>
    <property type="project" value="UniProtKB-SubCell"/>
</dbReference>
<feature type="transmembrane region" description="Helical" evidence="6">
    <location>
        <begin position="110"/>
        <end position="129"/>
    </location>
</feature>
<evidence type="ECO:0000256" key="6">
    <source>
        <dbReference type="SAM" id="Phobius"/>
    </source>
</evidence>
<accession>A0A1T1AN28</accession>
<feature type="transmembrane region" description="Helical" evidence="6">
    <location>
        <begin position="141"/>
        <end position="161"/>
    </location>
</feature>
<evidence type="ECO:0000256" key="3">
    <source>
        <dbReference type="ARBA" id="ARBA00022692"/>
    </source>
</evidence>
<feature type="transmembrane region" description="Helical" evidence="6">
    <location>
        <begin position="250"/>
        <end position="270"/>
    </location>
</feature>
<feature type="transmembrane region" description="Helical" evidence="6">
    <location>
        <begin position="202"/>
        <end position="220"/>
    </location>
</feature>
<evidence type="ECO:0000256" key="2">
    <source>
        <dbReference type="ARBA" id="ARBA00022475"/>
    </source>
</evidence>
<keyword evidence="5 6" id="KW-0472">Membrane</keyword>
<comment type="caution">
    <text evidence="7">The sequence shown here is derived from an EMBL/GenBank/DDBJ whole genome shotgun (WGS) entry which is preliminary data.</text>
</comment>
<feature type="transmembrane region" description="Helical" evidence="6">
    <location>
        <begin position="54"/>
        <end position="75"/>
    </location>
</feature>
<dbReference type="PANTHER" id="PTHR47089:SF1">
    <property type="entry name" value="GUANOSINE ABC TRANSPORTER PERMEASE PROTEIN NUPP"/>
    <property type="match status" value="1"/>
</dbReference>
<keyword evidence="2" id="KW-1003">Cell membrane</keyword>
<evidence type="ECO:0000313" key="7">
    <source>
        <dbReference type="EMBL" id="OOV05546.1"/>
    </source>
</evidence>
<evidence type="ECO:0000256" key="1">
    <source>
        <dbReference type="ARBA" id="ARBA00004651"/>
    </source>
</evidence>
<dbReference type="GO" id="GO:0022857">
    <property type="term" value="F:transmembrane transporter activity"/>
    <property type="evidence" value="ECO:0007669"/>
    <property type="project" value="InterPro"/>
</dbReference>
<reference evidence="7 8" key="1">
    <citation type="submission" date="2017-01" db="EMBL/GenBank/DDBJ databases">
        <title>Genome sequencing of Rhodoferax fermentans JCM 7819.</title>
        <authorList>
            <person name="Kim Y.J."/>
            <person name="Farh M.E.-A."/>
            <person name="Yang D.-C."/>
        </authorList>
    </citation>
    <scope>NUCLEOTIDE SEQUENCE [LARGE SCALE GENOMIC DNA]</scope>
    <source>
        <strain evidence="7 8">JCM 7819</strain>
    </source>
</reference>
<dbReference type="STRING" id="28066.RF819_01440"/>
<proteinExistence type="predicted"/>
<dbReference type="CDD" id="cd06580">
    <property type="entry name" value="TM_PBP1_transp_TpRbsC_like"/>
    <property type="match status" value="1"/>
</dbReference>
<dbReference type="PANTHER" id="PTHR47089">
    <property type="entry name" value="ABC TRANSPORTER, PERMEASE PROTEIN"/>
    <property type="match status" value="1"/>
</dbReference>
<dbReference type="EMBL" id="MTJN01000002">
    <property type="protein sequence ID" value="OOV05546.1"/>
    <property type="molecule type" value="Genomic_DNA"/>
</dbReference>
<dbReference type="RefSeq" id="WP_078363325.1">
    <property type="nucleotide sequence ID" value="NZ_MTJN01000002.1"/>
</dbReference>
<protein>
    <submittedName>
        <fullName evidence="7">Sugar ABC transporter permease</fullName>
    </submittedName>
</protein>
<feature type="transmembrane region" description="Helical" evidence="6">
    <location>
        <begin position="300"/>
        <end position="317"/>
    </location>
</feature>
<comment type="subcellular location">
    <subcellularLocation>
        <location evidence="1">Cell membrane</location>
        <topology evidence="1">Multi-pass membrane protein</topology>
    </subcellularLocation>
</comment>
<feature type="transmembrane region" description="Helical" evidence="6">
    <location>
        <begin position="337"/>
        <end position="357"/>
    </location>
</feature>
<evidence type="ECO:0000256" key="4">
    <source>
        <dbReference type="ARBA" id="ARBA00022989"/>
    </source>
</evidence>
<name>A0A1T1AN28_RHOFE</name>
<feature type="transmembrane region" description="Helical" evidence="6">
    <location>
        <begin position="276"/>
        <end position="293"/>
    </location>
</feature>
<dbReference type="AlphaFoldDB" id="A0A1T1AN28"/>
<sequence>MNTLPRWADLVLLPLVSLLVALLAAGAVVALVGQDPWEVIQVLVYGAFGTARGISYTFYYATTFVFTGLAVAVAFHGGLFNIGGEGQAIMGGLGTGLVALWWSAFLPAWLMLPIMMLSGALFGMAWAAVPGYLQAYRGSHVVITTIMFNFIASTVLVYVLVNHLRPKGEMSPESVAFSPSAKLPAMHEVLRHIGIDWPSSPLNLSVLLAALAAVAVYLFLWRTRAGYRLRAVGSSPGAAEYAGIKSRHQVVMAMAISGALAGLVGMNEVAGVSGKLILEFVSGAGFTGIAVALMGRNHPLGIVLASLLFGALFQGGAEVAFEVQDFSRDMVVMLQGFIVLFSGAMTYVIAPILARLLGWFGQAGASKTNTGASHG</sequence>
<keyword evidence="8" id="KW-1185">Reference proteome</keyword>
<keyword evidence="3 6" id="KW-0812">Transmembrane</keyword>
<evidence type="ECO:0000256" key="5">
    <source>
        <dbReference type="ARBA" id="ARBA00023136"/>
    </source>
</evidence>
<dbReference type="Proteomes" id="UP000190750">
    <property type="component" value="Unassembled WGS sequence"/>
</dbReference>